<dbReference type="EMBL" id="BDGG01000002">
    <property type="protein sequence ID" value="GAU92753.1"/>
    <property type="molecule type" value="Genomic_DNA"/>
</dbReference>
<proteinExistence type="predicted"/>
<gene>
    <name evidence="1" type="primary">RvY_04796-1</name>
    <name evidence="1" type="synonym">RvY_04796.1</name>
    <name evidence="1" type="ORF">RvY_04796</name>
</gene>
<keyword evidence="2" id="KW-1185">Reference proteome</keyword>
<accession>A0A1D1V200</accession>
<comment type="caution">
    <text evidence="1">The sequence shown here is derived from an EMBL/GenBank/DDBJ whole genome shotgun (WGS) entry which is preliminary data.</text>
</comment>
<dbReference type="AlphaFoldDB" id="A0A1D1V200"/>
<protein>
    <submittedName>
        <fullName evidence="1">Uncharacterized protein</fullName>
    </submittedName>
</protein>
<organism evidence="1 2">
    <name type="scientific">Ramazzottius varieornatus</name>
    <name type="common">Water bear</name>
    <name type="synonym">Tardigrade</name>
    <dbReference type="NCBI Taxonomy" id="947166"/>
    <lineage>
        <taxon>Eukaryota</taxon>
        <taxon>Metazoa</taxon>
        <taxon>Ecdysozoa</taxon>
        <taxon>Tardigrada</taxon>
        <taxon>Eutardigrada</taxon>
        <taxon>Parachela</taxon>
        <taxon>Hypsibioidea</taxon>
        <taxon>Ramazzottiidae</taxon>
        <taxon>Ramazzottius</taxon>
    </lineage>
</organism>
<dbReference type="Proteomes" id="UP000186922">
    <property type="component" value="Unassembled WGS sequence"/>
</dbReference>
<reference evidence="1 2" key="1">
    <citation type="journal article" date="2016" name="Nat. Commun.">
        <title>Extremotolerant tardigrade genome and improved radiotolerance of human cultured cells by tardigrade-unique protein.</title>
        <authorList>
            <person name="Hashimoto T."/>
            <person name="Horikawa D.D."/>
            <person name="Saito Y."/>
            <person name="Kuwahara H."/>
            <person name="Kozuka-Hata H."/>
            <person name="Shin-I T."/>
            <person name="Minakuchi Y."/>
            <person name="Ohishi K."/>
            <person name="Motoyama A."/>
            <person name="Aizu T."/>
            <person name="Enomoto A."/>
            <person name="Kondo K."/>
            <person name="Tanaka S."/>
            <person name="Hara Y."/>
            <person name="Koshikawa S."/>
            <person name="Sagara H."/>
            <person name="Miura T."/>
            <person name="Yokobori S."/>
            <person name="Miyagawa K."/>
            <person name="Suzuki Y."/>
            <person name="Kubo T."/>
            <person name="Oyama M."/>
            <person name="Kohara Y."/>
            <person name="Fujiyama A."/>
            <person name="Arakawa K."/>
            <person name="Katayama T."/>
            <person name="Toyoda A."/>
            <person name="Kunieda T."/>
        </authorList>
    </citation>
    <scope>NUCLEOTIDE SEQUENCE [LARGE SCALE GENOMIC DNA]</scope>
    <source>
        <strain evidence="1 2">YOKOZUNA-1</strain>
    </source>
</reference>
<evidence type="ECO:0000313" key="1">
    <source>
        <dbReference type="EMBL" id="GAU92753.1"/>
    </source>
</evidence>
<evidence type="ECO:0000313" key="2">
    <source>
        <dbReference type="Proteomes" id="UP000186922"/>
    </source>
</evidence>
<sequence length="113" mass="12780">MIILHHFGGLMSPESEKLTAPLQEVMCDLRELEQFTSSTTAKVNHHPNLRSLAASEVTIAEEARKLCTLIQLYQNYQAGSSIHYNSFISKLRLPSQQLDELRKVALIKEKATQ</sequence>
<name>A0A1D1V200_RAMVA</name>